<evidence type="ECO:0000313" key="2">
    <source>
        <dbReference type="Proteomes" id="UP001549366"/>
    </source>
</evidence>
<evidence type="ECO:0008006" key="3">
    <source>
        <dbReference type="Google" id="ProtNLM"/>
    </source>
</evidence>
<sequence>MAQSIDQQMNQLNRKIDRMVNQETKRASSAALNKTAAKIKTKVVREVAQATRLPAKHIRKRVYIKRSKARTQFARVTAYRRDITLNSLKPRQLKKGFSAVGRKYPSAFRASGKSGREQIFQRKTQARYPIEVVKVPISHHVDRITPKVALQIMKSEYPRLLKHEMEYRTKKLSGTL</sequence>
<accession>A0ABV2SFH8</accession>
<dbReference type="EMBL" id="JBEWTB010000002">
    <property type="protein sequence ID" value="MET4756520.1"/>
    <property type="molecule type" value="Genomic_DNA"/>
</dbReference>
<dbReference type="Pfam" id="PF06763">
    <property type="entry name" value="Minor_tail_Z"/>
    <property type="match status" value="1"/>
</dbReference>
<name>A0ABV2SFH8_9GAMM</name>
<dbReference type="Proteomes" id="UP001549366">
    <property type="component" value="Unassembled WGS sequence"/>
</dbReference>
<organism evidence="1 2">
    <name type="scientific">Endozoicomonas lisbonensis</name>
    <dbReference type="NCBI Taxonomy" id="3120522"/>
    <lineage>
        <taxon>Bacteria</taxon>
        <taxon>Pseudomonadati</taxon>
        <taxon>Pseudomonadota</taxon>
        <taxon>Gammaproteobacteria</taxon>
        <taxon>Oceanospirillales</taxon>
        <taxon>Endozoicomonadaceae</taxon>
        <taxon>Endozoicomonas</taxon>
    </lineage>
</organism>
<evidence type="ECO:0000313" key="1">
    <source>
        <dbReference type="EMBL" id="MET4756520.1"/>
    </source>
</evidence>
<dbReference type="RefSeq" id="WP_354010856.1">
    <property type="nucleotide sequence ID" value="NZ_JBEWTA010000001.1"/>
</dbReference>
<keyword evidence="2" id="KW-1185">Reference proteome</keyword>
<dbReference type="InterPro" id="IPR010633">
    <property type="entry name" value="Phage_lambda_GpZ"/>
</dbReference>
<comment type="caution">
    <text evidence="1">The sequence shown here is derived from an EMBL/GenBank/DDBJ whole genome shotgun (WGS) entry which is preliminary data.</text>
</comment>
<proteinExistence type="predicted"/>
<gene>
    <name evidence="1" type="ORF">V5J35_001712</name>
</gene>
<protein>
    <recommendedName>
        <fullName evidence="3">Phage tail protein</fullName>
    </recommendedName>
</protein>
<reference evidence="1 2" key="1">
    <citation type="submission" date="2024-06" db="EMBL/GenBank/DDBJ databases">
        <title>Genomic Encyclopedia of Type Strains, Phase V (KMG-V): Genome sequencing to study the core and pangenomes of soil and plant-associated prokaryotes.</title>
        <authorList>
            <person name="Whitman W."/>
        </authorList>
    </citation>
    <scope>NUCLEOTIDE SEQUENCE [LARGE SCALE GENOMIC DNA]</scope>
    <source>
        <strain evidence="1 2">NE40</strain>
    </source>
</reference>